<dbReference type="EMBL" id="DTBZ01000029">
    <property type="protein sequence ID" value="HGQ17555.1"/>
    <property type="molecule type" value="Genomic_DNA"/>
</dbReference>
<feature type="domain" description="Glycoside hydrolase family 29 N-terminal" evidence="7">
    <location>
        <begin position="3"/>
        <end position="357"/>
    </location>
</feature>
<evidence type="ECO:0000256" key="4">
    <source>
        <dbReference type="ARBA" id="ARBA00022729"/>
    </source>
</evidence>
<dbReference type="InterPro" id="IPR016286">
    <property type="entry name" value="FUC_metazoa-typ"/>
</dbReference>
<dbReference type="GO" id="GO:0016139">
    <property type="term" value="P:glycoside catabolic process"/>
    <property type="evidence" value="ECO:0007669"/>
    <property type="project" value="TreeGrafter"/>
</dbReference>
<evidence type="ECO:0000313" key="10">
    <source>
        <dbReference type="EMBL" id="HGQ17555.1"/>
    </source>
</evidence>
<dbReference type="EC" id="3.2.1.51" evidence="3"/>
<gene>
    <name evidence="9" type="ORF">ENT87_03350</name>
    <name evidence="10" type="ORF">ENU30_01040</name>
</gene>
<dbReference type="SMART" id="SM00812">
    <property type="entry name" value="Alpha_L_fucos"/>
    <property type="match status" value="1"/>
</dbReference>
<dbReference type="Gene3D" id="2.60.40.1180">
    <property type="entry name" value="Golgi alpha-mannosidase II"/>
    <property type="match status" value="1"/>
</dbReference>
<dbReference type="SUPFAM" id="SSF51445">
    <property type="entry name" value="(Trans)glycosidases"/>
    <property type="match status" value="1"/>
</dbReference>
<dbReference type="GO" id="GO:0006004">
    <property type="term" value="P:fucose metabolic process"/>
    <property type="evidence" value="ECO:0007669"/>
    <property type="project" value="InterPro"/>
</dbReference>
<reference evidence="10" key="1">
    <citation type="journal article" date="2020" name="mSystems">
        <title>Genome- and Community-Level Interaction Insights into Carbon Utilization and Element Cycling Functions of Hydrothermarchaeota in Hydrothermal Sediment.</title>
        <authorList>
            <person name="Zhou Z."/>
            <person name="Liu Y."/>
            <person name="Xu W."/>
            <person name="Pan J."/>
            <person name="Luo Z.H."/>
            <person name="Li M."/>
        </authorList>
    </citation>
    <scope>NUCLEOTIDE SEQUENCE [LARGE SCALE GENOMIC DNA]</scope>
    <source>
        <strain evidence="9">SpSt-618</strain>
        <strain evidence="10">SpSt-657</strain>
    </source>
</reference>
<dbReference type="InterPro" id="IPR031919">
    <property type="entry name" value="Fucosidase_C"/>
</dbReference>
<evidence type="ECO:0000256" key="6">
    <source>
        <dbReference type="ARBA" id="ARBA00023295"/>
    </source>
</evidence>
<dbReference type="InterPro" id="IPR013780">
    <property type="entry name" value="Glyco_hydro_b"/>
</dbReference>
<proteinExistence type="inferred from homology"/>
<comment type="similarity">
    <text evidence="2">Belongs to the glycosyl hydrolase 29 family.</text>
</comment>
<keyword evidence="5" id="KW-0378">Hydrolase</keyword>
<evidence type="ECO:0000256" key="5">
    <source>
        <dbReference type="ARBA" id="ARBA00022801"/>
    </source>
</evidence>
<dbReference type="PANTHER" id="PTHR10030">
    <property type="entry name" value="ALPHA-L-FUCOSIDASE"/>
    <property type="match status" value="1"/>
</dbReference>
<dbReference type="PIRSF" id="PIRSF001092">
    <property type="entry name" value="Alpha-L-fucosidase"/>
    <property type="match status" value="1"/>
</dbReference>
<comment type="function">
    <text evidence="1">Alpha-L-fucosidase is responsible for hydrolyzing the alpha-1,6-linked fucose joined to the reducing-end N-acetylglucosamine of the carbohydrate moieties of glycoproteins.</text>
</comment>
<protein>
    <recommendedName>
        <fullName evidence="3">alpha-L-fucosidase</fullName>
        <ecNumber evidence="3">3.2.1.51</ecNumber>
    </recommendedName>
</protein>
<sequence>MDYKPSWESIRRHYEIFNREFRPSWFHDVKIGVIIHWGLYSVPGWAPPLGELSYIPEVYGWDFWFRYNPYAEWYYNTLRISGSATAIFHELVYGRDFRYEMFAKIFEEESSKWRSSEWVKLFTKSGIGYVVFVTKHHDGYLLWPSSVVNPRKPNWFSTRDFVGELERDCRSSGIKFATYYSSGIDWTFNTTIIDGHESFKKAVVFGDDYRDYLRKHWYELIEKYKPDILWSDIGYPFEEDLPELFSYYYNTVENGLVNDRFTKKYYDFITPEYRLVTKISDVKWETVRGLGYSFGYNRAEGPEHSLSYEKLVHLLIDVISKNGNLLLGVTPKVDGTIPEHQVETLLRLGQWLKIYGEAIYGTRPWLQAEGIAIGSEDAISLRFVKKEDKLYVFLLGKPKSRKIIIKPFDGTIRGGSDTHIEMIGEEPISWKQTAYGIEIEIPRYLYPTPAYVIKIEPIPHIEK</sequence>
<dbReference type="GO" id="GO:0005764">
    <property type="term" value="C:lysosome"/>
    <property type="evidence" value="ECO:0007669"/>
    <property type="project" value="TreeGrafter"/>
</dbReference>
<dbReference type="Gene3D" id="3.20.20.80">
    <property type="entry name" value="Glycosidases"/>
    <property type="match status" value="1"/>
</dbReference>
<keyword evidence="4" id="KW-0732">Signal</keyword>
<comment type="caution">
    <text evidence="10">The sequence shown here is derived from an EMBL/GenBank/DDBJ whole genome shotgun (WGS) entry which is preliminary data.</text>
</comment>
<dbReference type="GO" id="GO:0004560">
    <property type="term" value="F:alpha-L-fucosidase activity"/>
    <property type="evidence" value="ECO:0007669"/>
    <property type="project" value="InterPro"/>
</dbReference>
<dbReference type="PANTHER" id="PTHR10030:SF37">
    <property type="entry name" value="ALPHA-L-FUCOSIDASE-RELATED"/>
    <property type="match status" value="1"/>
</dbReference>
<organism evidence="10">
    <name type="scientific">Ignisphaera aggregans</name>
    <dbReference type="NCBI Taxonomy" id="334771"/>
    <lineage>
        <taxon>Archaea</taxon>
        <taxon>Thermoproteota</taxon>
        <taxon>Thermoprotei</taxon>
        <taxon>Desulfurococcales</taxon>
        <taxon>Desulfurococcaceae</taxon>
        <taxon>Ignisphaera</taxon>
    </lineage>
</organism>
<evidence type="ECO:0000259" key="7">
    <source>
        <dbReference type="Pfam" id="PF01120"/>
    </source>
</evidence>
<evidence type="ECO:0000256" key="1">
    <source>
        <dbReference type="ARBA" id="ARBA00004071"/>
    </source>
</evidence>
<evidence type="ECO:0000313" key="9">
    <source>
        <dbReference type="EMBL" id="HGN36569.1"/>
    </source>
</evidence>
<dbReference type="Pfam" id="PF16757">
    <property type="entry name" value="Fucosidase_C"/>
    <property type="match status" value="1"/>
</dbReference>
<dbReference type="EMBL" id="DTAI01000094">
    <property type="protein sequence ID" value="HGN36569.1"/>
    <property type="molecule type" value="Genomic_DNA"/>
</dbReference>
<evidence type="ECO:0000259" key="8">
    <source>
        <dbReference type="Pfam" id="PF16757"/>
    </source>
</evidence>
<dbReference type="InterPro" id="IPR017853">
    <property type="entry name" value="GH"/>
</dbReference>
<evidence type="ECO:0000256" key="2">
    <source>
        <dbReference type="ARBA" id="ARBA00007951"/>
    </source>
</evidence>
<dbReference type="PRINTS" id="PR00741">
    <property type="entry name" value="GLHYDRLASE29"/>
</dbReference>
<name>A0A7J3JNQ0_9CREN</name>
<dbReference type="Pfam" id="PF01120">
    <property type="entry name" value="Alpha_L_fucos"/>
    <property type="match status" value="1"/>
</dbReference>
<feature type="domain" description="Alpha-L-fucosidase C-terminal" evidence="8">
    <location>
        <begin position="383"/>
        <end position="456"/>
    </location>
</feature>
<dbReference type="InterPro" id="IPR000933">
    <property type="entry name" value="Glyco_hydro_29"/>
</dbReference>
<keyword evidence="6" id="KW-0326">Glycosidase</keyword>
<evidence type="ECO:0000256" key="3">
    <source>
        <dbReference type="ARBA" id="ARBA00012662"/>
    </source>
</evidence>
<dbReference type="InterPro" id="IPR057739">
    <property type="entry name" value="Glyco_hydro_29_N"/>
</dbReference>
<dbReference type="AlphaFoldDB" id="A0A7J3JNQ0"/>
<accession>A0A7J3JNQ0</accession>